<dbReference type="InterPro" id="IPR000281">
    <property type="entry name" value="HTH_RpiR"/>
</dbReference>
<gene>
    <name evidence="7" type="ORF">NFG58_13410</name>
</gene>
<dbReference type="GO" id="GO:0003677">
    <property type="term" value="F:DNA binding"/>
    <property type="evidence" value="ECO:0007669"/>
    <property type="project" value="UniProtKB-KW"/>
</dbReference>
<evidence type="ECO:0000259" key="5">
    <source>
        <dbReference type="PROSITE" id="PS51071"/>
    </source>
</evidence>
<dbReference type="InterPro" id="IPR035472">
    <property type="entry name" value="RpiR-like_SIS"/>
</dbReference>
<keyword evidence="2" id="KW-0238">DNA-binding</keyword>
<sequence>MPSRDSKPATKPPTERSAQDRPVRLGESSTLGDLQELAAQIQAGDGEVRLGKRSLRVLMALLESPQASAVASISELAGRLEVNPSTLTRLAQRLGFDGFGELQAVFRRDLADGGEHFYSDLASRLSTDRDQGQGVARLARLGRQESANFAGLLERLDADDYDRVVELLALARRVRVHGQRQFASLAQFIAYGLGMLRADTGELDAGHQGVADALAQLDEGDLLVVISCFPYTTSVLETARVAARAGIRVVALTDSESSPLARVAEYRFLVPTDSLFFSNAMGAFFLLAQGLLTEVADRLGDEGLAALKRREKMIRELGASL</sequence>
<name>A0AAU7KDF5_9GAMM</name>
<feature type="compositionally biased region" description="Basic and acidic residues" evidence="4">
    <location>
        <begin position="1"/>
        <end position="24"/>
    </location>
</feature>
<dbReference type="SUPFAM" id="SSF46689">
    <property type="entry name" value="Homeodomain-like"/>
    <property type="match status" value="1"/>
</dbReference>
<accession>A0AAU7KDF5</accession>
<dbReference type="PROSITE" id="PS51464">
    <property type="entry name" value="SIS"/>
    <property type="match status" value="1"/>
</dbReference>
<dbReference type="PROSITE" id="PS51071">
    <property type="entry name" value="HTH_RPIR"/>
    <property type="match status" value="1"/>
</dbReference>
<feature type="region of interest" description="Disordered" evidence="4">
    <location>
        <begin position="1"/>
        <end position="29"/>
    </location>
</feature>
<evidence type="ECO:0000256" key="3">
    <source>
        <dbReference type="ARBA" id="ARBA00023163"/>
    </source>
</evidence>
<dbReference type="GO" id="GO:1901135">
    <property type="term" value="P:carbohydrate derivative metabolic process"/>
    <property type="evidence" value="ECO:0007669"/>
    <property type="project" value="InterPro"/>
</dbReference>
<dbReference type="Gene3D" id="1.10.10.10">
    <property type="entry name" value="Winged helix-like DNA-binding domain superfamily/Winged helix DNA-binding domain"/>
    <property type="match status" value="1"/>
</dbReference>
<keyword evidence="1" id="KW-0805">Transcription regulation</keyword>
<reference evidence="7" key="1">
    <citation type="submission" date="2022-06" db="EMBL/GenBank/DDBJ databases">
        <title>A novel DMS-producing enzyme.</title>
        <authorList>
            <person name="Zhang Y."/>
        </authorList>
    </citation>
    <scope>NUCLEOTIDE SEQUENCE</scope>
    <source>
        <strain evidence="7">RT37</strain>
    </source>
</reference>
<dbReference type="InterPro" id="IPR036388">
    <property type="entry name" value="WH-like_DNA-bd_sf"/>
</dbReference>
<dbReference type="InterPro" id="IPR047640">
    <property type="entry name" value="RpiR-like"/>
</dbReference>
<dbReference type="Pfam" id="PF01380">
    <property type="entry name" value="SIS"/>
    <property type="match status" value="1"/>
</dbReference>
<dbReference type="Gene3D" id="3.40.50.10490">
    <property type="entry name" value="Glucose-6-phosphate isomerase like protein, domain 1"/>
    <property type="match status" value="1"/>
</dbReference>
<dbReference type="InterPro" id="IPR001347">
    <property type="entry name" value="SIS_dom"/>
</dbReference>
<feature type="domain" description="SIS" evidence="6">
    <location>
        <begin position="164"/>
        <end position="301"/>
    </location>
</feature>
<feature type="domain" description="HTH rpiR-type" evidence="5">
    <location>
        <begin position="37"/>
        <end position="113"/>
    </location>
</feature>
<evidence type="ECO:0000256" key="4">
    <source>
        <dbReference type="SAM" id="MobiDB-lite"/>
    </source>
</evidence>
<dbReference type="InterPro" id="IPR046348">
    <property type="entry name" value="SIS_dom_sf"/>
</dbReference>
<dbReference type="GO" id="GO:0097367">
    <property type="term" value="F:carbohydrate derivative binding"/>
    <property type="evidence" value="ECO:0007669"/>
    <property type="project" value="InterPro"/>
</dbReference>
<dbReference type="InterPro" id="IPR009057">
    <property type="entry name" value="Homeodomain-like_sf"/>
</dbReference>
<dbReference type="GO" id="GO:0003700">
    <property type="term" value="F:DNA-binding transcription factor activity"/>
    <property type="evidence" value="ECO:0007669"/>
    <property type="project" value="InterPro"/>
</dbReference>
<dbReference type="EMBL" id="CP098827">
    <property type="protein sequence ID" value="XBO69619.1"/>
    <property type="molecule type" value="Genomic_DNA"/>
</dbReference>
<organism evidence="7">
    <name type="scientific">Halomonas sp. RT37</name>
    <dbReference type="NCBI Taxonomy" id="2950872"/>
    <lineage>
        <taxon>Bacteria</taxon>
        <taxon>Pseudomonadati</taxon>
        <taxon>Pseudomonadota</taxon>
        <taxon>Gammaproteobacteria</taxon>
        <taxon>Oceanospirillales</taxon>
        <taxon>Halomonadaceae</taxon>
        <taxon>Halomonas</taxon>
    </lineage>
</organism>
<dbReference type="CDD" id="cd05013">
    <property type="entry name" value="SIS_RpiR"/>
    <property type="match status" value="1"/>
</dbReference>
<evidence type="ECO:0000313" key="7">
    <source>
        <dbReference type="EMBL" id="XBO69619.1"/>
    </source>
</evidence>
<dbReference type="PANTHER" id="PTHR30514">
    <property type="entry name" value="GLUCOKINASE"/>
    <property type="match status" value="1"/>
</dbReference>
<keyword evidence="3" id="KW-0804">Transcription</keyword>
<dbReference type="Pfam" id="PF01418">
    <property type="entry name" value="HTH_6"/>
    <property type="match status" value="1"/>
</dbReference>
<dbReference type="RefSeq" id="WP_348826722.1">
    <property type="nucleotide sequence ID" value="NZ_CP098827.1"/>
</dbReference>
<dbReference type="PANTHER" id="PTHR30514:SF18">
    <property type="entry name" value="RPIR-FAMILY TRANSCRIPTIONAL REGULATOR"/>
    <property type="match status" value="1"/>
</dbReference>
<dbReference type="SUPFAM" id="SSF53697">
    <property type="entry name" value="SIS domain"/>
    <property type="match status" value="1"/>
</dbReference>
<evidence type="ECO:0000256" key="1">
    <source>
        <dbReference type="ARBA" id="ARBA00023015"/>
    </source>
</evidence>
<protein>
    <submittedName>
        <fullName evidence="7">MurR/RpiR family transcriptional regulator</fullName>
    </submittedName>
</protein>
<proteinExistence type="predicted"/>
<dbReference type="AlphaFoldDB" id="A0AAU7KDF5"/>
<evidence type="ECO:0000259" key="6">
    <source>
        <dbReference type="PROSITE" id="PS51464"/>
    </source>
</evidence>
<evidence type="ECO:0000256" key="2">
    <source>
        <dbReference type="ARBA" id="ARBA00023125"/>
    </source>
</evidence>